<keyword evidence="4" id="KW-0732">Signal</keyword>
<dbReference type="Pfam" id="PF00703">
    <property type="entry name" value="Glyco_hydro_2"/>
    <property type="match status" value="1"/>
</dbReference>
<dbReference type="InterPro" id="IPR008979">
    <property type="entry name" value="Galactose-bd-like_sf"/>
</dbReference>
<dbReference type="PANTHER" id="PTHR42732:SF1">
    <property type="entry name" value="BETA-MANNOSIDASE"/>
    <property type="match status" value="1"/>
</dbReference>
<dbReference type="InterPro" id="IPR036156">
    <property type="entry name" value="Beta-gal/glucu_dom_sf"/>
</dbReference>
<keyword evidence="7" id="KW-1185">Reference proteome</keyword>
<dbReference type="Gene3D" id="2.60.120.260">
    <property type="entry name" value="Galactose-binding domain-like"/>
    <property type="match status" value="4"/>
</dbReference>
<dbReference type="Pfam" id="PF00754">
    <property type="entry name" value="F5_F8_type_C"/>
    <property type="match status" value="2"/>
</dbReference>
<dbReference type="Gene3D" id="3.20.20.80">
    <property type="entry name" value="Glycosidases"/>
    <property type="match status" value="1"/>
</dbReference>
<sequence length="1729" mass="189768">MEKRSNRFIAGLLAVALAAGASTPAWAAKSPSPAPVSTAGGDISFIPSSAIESITADKQAPAGYEPEKAVDGDPSTIWHSPWNDEATEGFPHELIIEFTEPQQIDTIAYQPRLDGGHGTDPAQFINDYEFLMSDSANGEFTPVKELTKWTMTNERSEVSTRFVEPVTAKRIKFLIKGQYTEAADKFCTSVAELRFGLSFEPVESERVLRMTAIGCSSENPGYVKEFAVDGLTNTFWHNEWTPQAPFPHWIEIDMGHVYALTGLDILPRQDQDSMAITQFNLYAKTELDDEYTLVADKWTLKIPEKGEYAQIVLPESVPARYIKIESLQDKSGKNSAIAELTAWFEKGSESDAWMELYQGILAARKVAGSTAIGTGADQFPAEAVEAFLAAIDDAEAVLNLSGLEDSELVKAIEALADAQDELESHRILYTLAQLGALIEKAQQLHESAEGAGPTEEQLKAFSNAIENAASVMDAAQEGRAVHDAYKQLTAAVERIEGKINRSEISLAGVWGFKMGAFSSGETLEDTVRLPGTMDENQKGNINNNYTDKTRLTPRYTYVGKASYQKEIVVPDNWAGKKVTLALERTRKTKVWLNDILVGESDALGVAQTFDLTGLDPTVQNILTVEVDNSSYETQTWRSHMVVEETQGNWNGIVGEISLKMQEPVYIDDLRIYSDKRSPEDETVNVARIQLDVGNLTDADADVTVSVSAKSRNTEKPEQVVAQQTFSGTAAANTTTPLEFRYDMGDNVYLWDEFDPALYDFTVTLAAGDISETQTATSGMREFTADEDHFIINGKTIFLRGEANCAVFPLTAYPPMEKEFWLELLGTAREYGLNHYRFHSWSPPKAAYEAADELGMYLQPELYAFTGNPFAAGSSENSFYSRESKRIVKEMACHPSFTTFTFGNEMFPTQSDSVVLLNDLQKLDPTRLFATGSNNRCGGGSGYDPGDQFWISLSSNKGDGQIRGSNGAAGFINTETPATTRTYFGAIDGLEIPFVSHEIGQFQQYPDFDQIDQYTGVFDARNLKIAKASLESKGMGDQNKAFAEASGALAAICYRAEVEAALRTSNQGGYQLLGLQDFPGQGSALVGILNNFMEQKPGMPSGEEFIRHNSAVTALALMPQYVWTNDQTFTAQIQIANYGEGNLNGVKARWVLKHQNGEVIAQGEGETMDLPQGSLTTIGEVSASLASLKNAEQIKLEVGLVGDPILSNEYDVWVFPAEIDTTGSADIMIASSYNSQVKERLAEGGKVLLLPKINPTALPKSVNGNFTPTFWSGMWFPTTFNTMGFVTDETHPIFADFPTESHSNWQWWNLVKNSRPIILDDTDLSYRPILQAIDNFGNDKTVDGAANNRKLGLIFEGKVDGGDLLVCSIDLTRGNAGKPEAKQLLSSILQYMESDEFAPDQTLDGELIGELIPGQESSGSIAVNDSLTGYPQPFASFSLENVPKRLWNIIDDNTDITEPNNSWTNWQSGEQRPGDHIGVDFGRNVKTGSIAIHVFTDHGCQPPKDFDLQYWDGSDWISAQNQMLAGKETMTQGENAIIFDKVITSKLRFVMQAADGYALAVSEFQVFGDYVTEEPSDVDKSYLEALIAAVDGVYEEERFTAESWAAFDEALTAAKDVIESDAATQEDVLSAYLDLVMARDGLEYAPDKSALKLAVELANALLGDETLDLTDESKAALEEAIAAANLVIEDTEATQEDIDAAYEDVMYAIVSVMENEVDKEFLKSLIDQAN</sequence>
<name>A0A926E0D2_9FIRM</name>
<dbReference type="GO" id="GO:0004553">
    <property type="term" value="F:hydrolase activity, hydrolyzing O-glycosyl compounds"/>
    <property type="evidence" value="ECO:0007669"/>
    <property type="project" value="InterPro"/>
</dbReference>
<dbReference type="SUPFAM" id="SSF49303">
    <property type="entry name" value="beta-Galactosidase/glucuronidase domain"/>
    <property type="match status" value="1"/>
</dbReference>
<dbReference type="InterPro" id="IPR017853">
    <property type="entry name" value="GH"/>
</dbReference>
<evidence type="ECO:0000256" key="1">
    <source>
        <dbReference type="ARBA" id="ARBA00007401"/>
    </source>
</evidence>
<feature type="non-terminal residue" evidence="6">
    <location>
        <position position="1729"/>
    </location>
</feature>
<dbReference type="GO" id="GO:0005975">
    <property type="term" value="P:carbohydrate metabolic process"/>
    <property type="evidence" value="ECO:0007669"/>
    <property type="project" value="InterPro"/>
</dbReference>
<evidence type="ECO:0000313" key="7">
    <source>
        <dbReference type="Proteomes" id="UP000653127"/>
    </source>
</evidence>
<comment type="similarity">
    <text evidence="1">Belongs to the glycosyl hydrolase 2 family.</text>
</comment>
<dbReference type="InterPro" id="IPR051913">
    <property type="entry name" value="GH2_Domain-Containing"/>
</dbReference>
<dbReference type="Gene3D" id="2.60.40.10">
    <property type="entry name" value="Immunoglobulins"/>
    <property type="match status" value="1"/>
</dbReference>
<dbReference type="Gene3D" id="1.20.1270.70">
    <property type="entry name" value="Designed single chain three-helix bundle"/>
    <property type="match status" value="1"/>
</dbReference>
<dbReference type="Pfam" id="PF07554">
    <property type="entry name" value="FIVAR"/>
    <property type="match status" value="2"/>
</dbReference>
<dbReference type="InterPro" id="IPR013783">
    <property type="entry name" value="Ig-like_fold"/>
</dbReference>
<dbReference type="Gene3D" id="1.20.1270.90">
    <property type="entry name" value="AF1782-like"/>
    <property type="match status" value="2"/>
</dbReference>
<dbReference type="PANTHER" id="PTHR42732">
    <property type="entry name" value="BETA-GALACTOSIDASE"/>
    <property type="match status" value="1"/>
</dbReference>
<comment type="caution">
    <text evidence="6">The sequence shown here is derived from an EMBL/GenBank/DDBJ whole genome shotgun (WGS) entry which is preliminary data.</text>
</comment>
<dbReference type="Pfam" id="PF21606">
    <property type="entry name" value="BgaA-like_CBM"/>
    <property type="match status" value="1"/>
</dbReference>
<dbReference type="InterPro" id="IPR000421">
    <property type="entry name" value="FA58C"/>
</dbReference>
<dbReference type="InterPro" id="IPR006102">
    <property type="entry name" value="Ig-like_GH2"/>
</dbReference>
<feature type="domain" description="F5/8 type C" evidence="5">
    <location>
        <begin position="30"/>
        <end position="173"/>
    </location>
</feature>
<dbReference type="SUPFAM" id="SSF51445">
    <property type="entry name" value="(Trans)glycosidases"/>
    <property type="match status" value="1"/>
</dbReference>
<gene>
    <name evidence="6" type="ORF">H8711_10165</name>
</gene>
<dbReference type="Proteomes" id="UP000653127">
    <property type="component" value="Unassembled WGS sequence"/>
</dbReference>
<evidence type="ECO:0000256" key="2">
    <source>
        <dbReference type="ARBA" id="ARBA00022801"/>
    </source>
</evidence>
<dbReference type="RefSeq" id="WP_249283363.1">
    <property type="nucleotide sequence ID" value="NZ_JACRST010000016.1"/>
</dbReference>
<feature type="domain" description="F5/8 type C" evidence="5">
    <location>
        <begin position="190"/>
        <end position="343"/>
    </location>
</feature>
<feature type="chain" id="PRO_5037931780" evidence="4">
    <location>
        <begin position="28"/>
        <end position="1729"/>
    </location>
</feature>
<organism evidence="6 7">
    <name type="scientific">Ligaoa zhengdingensis</name>
    <dbReference type="NCBI Taxonomy" id="2763658"/>
    <lineage>
        <taxon>Bacteria</taxon>
        <taxon>Bacillati</taxon>
        <taxon>Bacillota</taxon>
        <taxon>Clostridia</taxon>
        <taxon>Eubacteriales</taxon>
        <taxon>Oscillospiraceae</taxon>
        <taxon>Ligaoa</taxon>
    </lineage>
</organism>
<evidence type="ECO:0000256" key="4">
    <source>
        <dbReference type="SAM" id="SignalP"/>
    </source>
</evidence>
<proteinExistence type="inferred from homology"/>
<dbReference type="EMBL" id="JACRST010000016">
    <property type="protein sequence ID" value="MBC8547288.1"/>
    <property type="molecule type" value="Genomic_DNA"/>
</dbReference>
<protein>
    <submittedName>
        <fullName evidence="6">Discoidin domain-containing protein</fullName>
    </submittedName>
</protein>
<feature type="signal peptide" evidence="4">
    <location>
        <begin position="1"/>
        <end position="27"/>
    </location>
</feature>
<evidence type="ECO:0000256" key="3">
    <source>
        <dbReference type="ARBA" id="ARBA00023295"/>
    </source>
</evidence>
<accession>A0A926E0D2</accession>
<dbReference type="PROSITE" id="PS50022">
    <property type="entry name" value="FA58C_3"/>
    <property type="match status" value="2"/>
</dbReference>
<dbReference type="SUPFAM" id="SSF49785">
    <property type="entry name" value="Galactose-binding domain-like"/>
    <property type="match status" value="4"/>
</dbReference>
<dbReference type="InterPro" id="IPR049487">
    <property type="entry name" value="BgaA-like_CBM"/>
</dbReference>
<keyword evidence="3" id="KW-0326">Glycosidase</keyword>
<keyword evidence="2" id="KW-0378">Hydrolase</keyword>
<evidence type="ECO:0000313" key="6">
    <source>
        <dbReference type="EMBL" id="MBC8547288.1"/>
    </source>
</evidence>
<reference evidence="6" key="1">
    <citation type="submission" date="2020-08" db="EMBL/GenBank/DDBJ databases">
        <title>Genome public.</title>
        <authorList>
            <person name="Liu C."/>
            <person name="Sun Q."/>
        </authorList>
    </citation>
    <scope>NUCLEOTIDE SEQUENCE</scope>
    <source>
        <strain evidence="6">NSJ-31</strain>
    </source>
</reference>
<evidence type="ECO:0000259" key="5">
    <source>
        <dbReference type="PROSITE" id="PS50022"/>
    </source>
</evidence>